<feature type="compositionally biased region" description="Low complexity" evidence="1">
    <location>
        <begin position="90"/>
        <end position="104"/>
    </location>
</feature>
<feature type="region of interest" description="Disordered" evidence="1">
    <location>
        <begin position="1"/>
        <end position="173"/>
    </location>
</feature>
<evidence type="ECO:0000313" key="2">
    <source>
        <dbReference type="EMBL" id="GMI34383.1"/>
    </source>
</evidence>
<feature type="compositionally biased region" description="Pro residues" evidence="1">
    <location>
        <begin position="58"/>
        <end position="70"/>
    </location>
</feature>
<feature type="compositionally biased region" description="Pro residues" evidence="1">
    <location>
        <begin position="1"/>
        <end position="18"/>
    </location>
</feature>
<organism evidence="2 3">
    <name type="scientific">Tetraparma gracilis</name>
    <dbReference type="NCBI Taxonomy" id="2962635"/>
    <lineage>
        <taxon>Eukaryota</taxon>
        <taxon>Sar</taxon>
        <taxon>Stramenopiles</taxon>
        <taxon>Ochrophyta</taxon>
        <taxon>Bolidophyceae</taxon>
        <taxon>Parmales</taxon>
        <taxon>Triparmaceae</taxon>
        <taxon>Tetraparma</taxon>
    </lineage>
</organism>
<proteinExistence type="predicted"/>
<gene>
    <name evidence="2" type="ORF">TeGR_g10491</name>
</gene>
<evidence type="ECO:0000256" key="1">
    <source>
        <dbReference type="SAM" id="MobiDB-lite"/>
    </source>
</evidence>
<feature type="compositionally biased region" description="Low complexity" evidence="1">
    <location>
        <begin position="43"/>
        <end position="57"/>
    </location>
</feature>
<accession>A0ABQ6MVN2</accession>
<dbReference type="EMBL" id="BRYB01003308">
    <property type="protein sequence ID" value="GMI34383.1"/>
    <property type="molecule type" value="Genomic_DNA"/>
</dbReference>
<evidence type="ECO:0000313" key="3">
    <source>
        <dbReference type="Proteomes" id="UP001165060"/>
    </source>
</evidence>
<protein>
    <submittedName>
        <fullName evidence="2">Uncharacterized protein</fullName>
    </submittedName>
</protein>
<dbReference type="Proteomes" id="UP001165060">
    <property type="component" value="Unassembled WGS sequence"/>
</dbReference>
<reference evidence="2 3" key="1">
    <citation type="journal article" date="2023" name="Commun. Biol.">
        <title>Genome analysis of Parmales, the sister group of diatoms, reveals the evolutionary specialization of diatoms from phago-mixotrophs to photoautotrophs.</title>
        <authorList>
            <person name="Ban H."/>
            <person name="Sato S."/>
            <person name="Yoshikawa S."/>
            <person name="Yamada K."/>
            <person name="Nakamura Y."/>
            <person name="Ichinomiya M."/>
            <person name="Sato N."/>
            <person name="Blanc-Mathieu R."/>
            <person name="Endo H."/>
            <person name="Kuwata A."/>
            <person name="Ogata H."/>
        </authorList>
    </citation>
    <scope>NUCLEOTIDE SEQUENCE [LARGE SCALE GENOMIC DNA]</scope>
</reference>
<name>A0ABQ6MVN2_9STRA</name>
<sequence>MAAAMSPPPKTNPAPPPGVKVAQPPGGAETTHIAPPSAVRTFGDAASLSLGVAGALSPSPPSPPRPPPSGRAPGGEETEPSPPRGIRMVGAGTAATTTQAECGGNVRVTQPPGGRETGSAGGGPEGTGRRTYGAGPLTSEGVGGALSPDPAPAPAATPTPGKRTYGGKPLDSSGGALSSLHRLARAHLVHGLELKSHVRNLNVFYVGMHGYLQEYTFAILESEARCSRSGARRLGVAEGVHEDLWSFGFGGCVRFGELEEKTGLSRVSYEPPEFVEAVVSRRCRAGLLGARKNLTRLFAVMWRSRRVFLRGVGERVTFVRFFLFEVRAFLAGYCGYVDASLKHLYDAMAAELEDLENVEQIGERYGAYMRDVERALLSGGDSTVGLVRDQIWSIITSLCQVLVTHEQTASAEKLEREGGVRDSVFEYVRGLKERWGWALKELRAGLEKEGVELLYFIYVFEYVRDLKERWSWALKELRAGLEKEGVELLYFI</sequence>
<comment type="caution">
    <text evidence="2">The sequence shown here is derived from an EMBL/GenBank/DDBJ whole genome shotgun (WGS) entry which is preliminary data.</text>
</comment>
<feature type="compositionally biased region" description="Gly residues" evidence="1">
    <location>
        <begin position="115"/>
        <end position="126"/>
    </location>
</feature>
<keyword evidence="3" id="KW-1185">Reference proteome</keyword>